<evidence type="ECO:0000313" key="10">
    <source>
        <dbReference type="Proteomes" id="UP000615593"/>
    </source>
</evidence>
<dbReference type="GeneID" id="94368074"/>
<dbReference type="Pfam" id="PF00933">
    <property type="entry name" value="Glyco_hydro_3"/>
    <property type="match status" value="1"/>
</dbReference>
<comment type="catalytic activity">
    <reaction evidence="1">
        <text>Hydrolysis of terminal, non-reducing beta-D-glucosyl residues with release of beta-D-glucose.</text>
        <dbReference type="EC" id="3.2.1.21"/>
    </reaction>
</comment>
<accession>A0ABQ3BHX3</accession>
<comment type="caution">
    <text evidence="9">The sequence shown here is derived from an EMBL/GenBank/DDBJ whole genome shotgun (WGS) entry which is preliminary data.</text>
</comment>
<dbReference type="PANTHER" id="PTHR30620:SF16">
    <property type="entry name" value="LYSOSOMAL BETA GLUCOSIDASE"/>
    <property type="match status" value="1"/>
</dbReference>
<evidence type="ECO:0000256" key="5">
    <source>
        <dbReference type="ARBA" id="ARBA00022801"/>
    </source>
</evidence>
<protein>
    <recommendedName>
        <fullName evidence="3">beta-glucosidase</fullName>
        <ecNumber evidence="3">3.2.1.21</ecNumber>
    </recommendedName>
</protein>
<reference evidence="10" key="1">
    <citation type="journal article" date="2019" name="Int. J. Syst. Evol. Microbiol.">
        <title>The Global Catalogue of Microorganisms (GCM) 10K type strain sequencing project: providing services to taxonomists for standard genome sequencing and annotation.</title>
        <authorList>
            <consortium name="The Broad Institute Genomics Platform"/>
            <consortium name="The Broad Institute Genome Sequencing Center for Infectious Disease"/>
            <person name="Wu L."/>
            <person name="Ma J."/>
        </authorList>
    </citation>
    <scope>NUCLEOTIDE SEQUENCE [LARGE SCALE GENOMIC DNA]</scope>
    <source>
        <strain evidence="10">KCTC 12708</strain>
    </source>
</reference>
<dbReference type="RefSeq" id="WP_027886036.1">
    <property type="nucleotide sequence ID" value="NZ_BMWY01000001.1"/>
</dbReference>
<evidence type="ECO:0000256" key="1">
    <source>
        <dbReference type="ARBA" id="ARBA00000448"/>
    </source>
</evidence>
<keyword evidence="6" id="KW-0326">Glycosidase</keyword>
<name>A0ABQ3BHX3_9FLAO</name>
<evidence type="ECO:0000313" key="9">
    <source>
        <dbReference type="EMBL" id="GGZ46069.1"/>
    </source>
</evidence>
<dbReference type="Proteomes" id="UP000615593">
    <property type="component" value="Unassembled WGS sequence"/>
</dbReference>
<dbReference type="Pfam" id="PF14310">
    <property type="entry name" value="Fn3-like"/>
    <property type="match status" value="1"/>
</dbReference>
<proteinExistence type="inferred from homology"/>
<keyword evidence="5 9" id="KW-0378">Hydrolase</keyword>
<dbReference type="Gene3D" id="3.40.50.1700">
    <property type="entry name" value="Glycoside hydrolase family 3 C-terminal domain"/>
    <property type="match status" value="1"/>
</dbReference>
<dbReference type="InterPro" id="IPR013783">
    <property type="entry name" value="Ig-like_fold"/>
</dbReference>
<feature type="signal peptide" evidence="7">
    <location>
        <begin position="1"/>
        <end position="18"/>
    </location>
</feature>
<dbReference type="SUPFAM" id="SSF51445">
    <property type="entry name" value="(Trans)glycosidases"/>
    <property type="match status" value="1"/>
</dbReference>
<dbReference type="NCBIfam" id="NF011678">
    <property type="entry name" value="PRK15098.1"/>
    <property type="match status" value="1"/>
</dbReference>
<dbReference type="SMART" id="SM01217">
    <property type="entry name" value="Fn3_like"/>
    <property type="match status" value="1"/>
</dbReference>
<dbReference type="InterPro" id="IPR026891">
    <property type="entry name" value="Fn3-like"/>
</dbReference>
<dbReference type="InterPro" id="IPR002772">
    <property type="entry name" value="Glyco_hydro_3_C"/>
</dbReference>
<dbReference type="EC" id="3.2.1.21" evidence="3"/>
<dbReference type="InterPro" id="IPR001764">
    <property type="entry name" value="Glyco_hydro_3_N"/>
</dbReference>
<organism evidence="9 10">
    <name type="scientific">Mesonia mobilis</name>
    <dbReference type="NCBI Taxonomy" id="369791"/>
    <lineage>
        <taxon>Bacteria</taxon>
        <taxon>Pseudomonadati</taxon>
        <taxon>Bacteroidota</taxon>
        <taxon>Flavobacteriia</taxon>
        <taxon>Flavobacteriales</taxon>
        <taxon>Flavobacteriaceae</taxon>
        <taxon>Mesonia</taxon>
    </lineage>
</organism>
<dbReference type="InterPro" id="IPR051915">
    <property type="entry name" value="Cellulose_Degrad_GH3"/>
</dbReference>
<evidence type="ECO:0000256" key="6">
    <source>
        <dbReference type="ARBA" id="ARBA00023295"/>
    </source>
</evidence>
<keyword evidence="4 7" id="KW-0732">Signal</keyword>
<feature type="chain" id="PRO_5045748500" description="beta-glucosidase" evidence="7">
    <location>
        <begin position="19"/>
        <end position="762"/>
    </location>
</feature>
<sequence length="762" mass="83795">MKKNIILFVVGVALSLNACKVSSQSKKTPQQEKNIEQKVDSVLALMTLEEKVGQMVQYNGSWDVTGPATGTTNEKKLQRLKNGLVGSMLNVVSVESTREAQRLTMENSRLKIPLIFGYDVIHGYKTMFPVPLGETASWDMILAEKTAAAAARETAASGVHWTFAPMMDISRDARWGRIMEGAGEDPFLNAEIAVARVKGFQGSDLASEKTIAACAKHFAGYGFAEAGRDYNTVNIGVHELHNTILPPFKAAAKAGVATFMNSFNEIDGVPATSSSYLQRELLKDGWAWDGFIVSDWGSISEMIPHGIARNKKEAALLAVKGGSDMDMEGGAYESSLESLVEEDKISETLLDDSVRRILRVKFQLGLFDDPYKYCDESFEETELYSEENQDLALEAAKKSIVLLKNENEILPIKNSVKSIAVIGPLADDKDSPLGNWRAQAEANSAVSVLEGVKNYAPKNVQINYAEGVKLSTGERSFLKPLSLNQTDKSGFEQAINLAKTSDLVVLVVGEDAYQTGEGRSQTDVGFLGLQDELMAEIQKVNPNVVMILMNGRPMDLTWSDENFPAILETWLLGSQHGNAVAEVLFGKHNPSGKLPVSFPRNVGQEPLYYNQKSTGRPNANAEVTYSHYTDSDRDALFPFGFGLSYTDFEYGKIQLSKNKFSASEEITASIEVKNTGDMAGEEVVQLYIRDLFASITRPIKELKGFEKISLQPGESKTVSFTIDAELLSYFGGDKKWVTDPGKFQLFIGGNSVDLQQIEFEYE</sequence>
<gene>
    <name evidence="9" type="ORF">GCM10008088_04280</name>
</gene>
<dbReference type="PANTHER" id="PTHR30620">
    <property type="entry name" value="PERIPLASMIC BETA-GLUCOSIDASE-RELATED"/>
    <property type="match status" value="1"/>
</dbReference>
<keyword evidence="10" id="KW-1185">Reference proteome</keyword>
<dbReference type="GO" id="GO:0016787">
    <property type="term" value="F:hydrolase activity"/>
    <property type="evidence" value="ECO:0007669"/>
    <property type="project" value="UniProtKB-KW"/>
</dbReference>
<dbReference type="InterPro" id="IPR036881">
    <property type="entry name" value="Glyco_hydro_3_C_sf"/>
</dbReference>
<evidence type="ECO:0000256" key="2">
    <source>
        <dbReference type="ARBA" id="ARBA00005336"/>
    </source>
</evidence>
<dbReference type="EMBL" id="BMWY01000001">
    <property type="protein sequence ID" value="GGZ46069.1"/>
    <property type="molecule type" value="Genomic_DNA"/>
</dbReference>
<dbReference type="Gene3D" id="2.60.40.10">
    <property type="entry name" value="Immunoglobulins"/>
    <property type="match status" value="1"/>
</dbReference>
<evidence type="ECO:0000256" key="3">
    <source>
        <dbReference type="ARBA" id="ARBA00012744"/>
    </source>
</evidence>
<dbReference type="PRINTS" id="PR00133">
    <property type="entry name" value="GLHYDRLASE3"/>
</dbReference>
<dbReference type="SUPFAM" id="SSF52279">
    <property type="entry name" value="Beta-D-glucan exohydrolase, C-terminal domain"/>
    <property type="match status" value="1"/>
</dbReference>
<evidence type="ECO:0000256" key="7">
    <source>
        <dbReference type="SAM" id="SignalP"/>
    </source>
</evidence>
<comment type="similarity">
    <text evidence="2">Belongs to the glycosyl hydrolase 3 family.</text>
</comment>
<dbReference type="Pfam" id="PF01915">
    <property type="entry name" value="Glyco_hydro_3_C"/>
    <property type="match status" value="1"/>
</dbReference>
<feature type="domain" description="Fibronectin type III-like" evidence="8">
    <location>
        <begin position="682"/>
        <end position="751"/>
    </location>
</feature>
<dbReference type="Gene3D" id="3.20.20.300">
    <property type="entry name" value="Glycoside hydrolase, family 3, N-terminal domain"/>
    <property type="match status" value="1"/>
</dbReference>
<dbReference type="InterPro" id="IPR036962">
    <property type="entry name" value="Glyco_hydro_3_N_sf"/>
</dbReference>
<evidence type="ECO:0000256" key="4">
    <source>
        <dbReference type="ARBA" id="ARBA00022729"/>
    </source>
</evidence>
<evidence type="ECO:0000259" key="8">
    <source>
        <dbReference type="SMART" id="SM01217"/>
    </source>
</evidence>
<dbReference type="InterPro" id="IPR017853">
    <property type="entry name" value="GH"/>
</dbReference>